<reference evidence="2 3" key="1">
    <citation type="journal article" date="2011" name="J. Bacteriol.">
        <title>Genome sequence of 'Pedosphaera parvula' Ellin514, an aerobic Verrucomicrobial isolate from pasture soil.</title>
        <authorList>
            <person name="Kant R."/>
            <person name="van Passel M.W."/>
            <person name="Sangwan P."/>
            <person name="Palva A."/>
            <person name="Lucas S."/>
            <person name="Copeland A."/>
            <person name="Lapidus A."/>
            <person name="Glavina Del Rio T."/>
            <person name="Dalin E."/>
            <person name="Tice H."/>
            <person name="Bruce D."/>
            <person name="Goodwin L."/>
            <person name="Pitluck S."/>
            <person name="Chertkov O."/>
            <person name="Larimer F.W."/>
            <person name="Land M.L."/>
            <person name="Hauser L."/>
            <person name="Brettin T.S."/>
            <person name="Detter J.C."/>
            <person name="Han S."/>
            <person name="de Vos W.M."/>
            <person name="Janssen P.H."/>
            <person name="Smidt H."/>
        </authorList>
    </citation>
    <scope>NUCLEOTIDE SEQUENCE [LARGE SCALE GENOMIC DNA]</scope>
    <source>
        <strain evidence="2 3">Ellin514</strain>
    </source>
</reference>
<proteinExistence type="predicted"/>
<dbReference type="AlphaFoldDB" id="B9XK14"/>
<organism evidence="2 3">
    <name type="scientific">Pedosphaera parvula (strain Ellin514)</name>
    <dbReference type="NCBI Taxonomy" id="320771"/>
    <lineage>
        <taxon>Bacteria</taxon>
        <taxon>Pseudomonadati</taxon>
        <taxon>Verrucomicrobiota</taxon>
        <taxon>Pedosphaerae</taxon>
        <taxon>Pedosphaerales</taxon>
        <taxon>Pedosphaeraceae</taxon>
        <taxon>Pedosphaera</taxon>
    </lineage>
</organism>
<evidence type="ECO:0000256" key="1">
    <source>
        <dbReference type="SAM" id="MobiDB-lite"/>
    </source>
</evidence>
<dbReference type="OrthoDB" id="199546at2"/>
<sequence length="92" mass="10757">MKSAYELAMERLNKTAPSKKMTNEQKKQLAEIDSIYAAKVAERELLVKEELNKAAEKMDFEAMQQLERQLVSNRKSLEAEREEKKEKIRQGQ</sequence>
<dbReference type="Proteomes" id="UP000003688">
    <property type="component" value="Unassembled WGS sequence"/>
</dbReference>
<gene>
    <name evidence="2" type="ORF">Cflav_PD2844</name>
</gene>
<feature type="compositionally biased region" description="Basic and acidic residues" evidence="1">
    <location>
        <begin position="75"/>
        <end position="92"/>
    </location>
</feature>
<protein>
    <submittedName>
        <fullName evidence="2">Uncharacterized protein</fullName>
    </submittedName>
</protein>
<dbReference type="RefSeq" id="WP_007416157.1">
    <property type="nucleotide sequence ID" value="NZ_ABOX02000023.1"/>
</dbReference>
<name>B9XK14_PEDPL</name>
<evidence type="ECO:0000313" key="2">
    <source>
        <dbReference type="EMBL" id="EEF59837.1"/>
    </source>
</evidence>
<evidence type="ECO:0000313" key="3">
    <source>
        <dbReference type="Proteomes" id="UP000003688"/>
    </source>
</evidence>
<comment type="caution">
    <text evidence="2">The sequence shown here is derived from an EMBL/GenBank/DDBJ whole genome shotgun (WGS) entry which is preliminary data.</text>
</comment>
<dbReference type="EMBL" id="ABOX02000023">
    <property type="protein sequence ID" value="EEF59837.1"/>
    <property type="molecule type" value="Genomic_DNA"/>
</dbReference>
<feature type="region of interest" description="Disordered" evidence="1">
    <location>
        <begin position="73"/>
        <end position="92"/>
    </location>
</feature>
<keyword evidence="3" id="KW-1185">Reference proteome</keyword>
<accession>B9XK14</accession>